<organism evidence="1 2">
    <name type="scientific">Bacillus anthracis</name>
    <name type="common">anthrax bacterium</name>
    <dbReference type="NCBI Taxonomy" id="1392"/>
    <lineage>
        <taxon>Bacteria</taxon>
        <taxon>Bacillati</taxon>
        <taxon>Bacillota</taxon>
        <taxon>Bacilli</taxon>
        <taxon>Bacillales</taxon>
        <taxon>Bacillaceae</taxon>
        <taxon>Bacillus</taxon>
        <taxon>Bacillus cereus group</taxon>
    </lineage>
</organism>
<dbReference type="KEGG" id="ban:BA_3293"/>
<reference evidence="1 2" key="1">
    <citation type="journal article" date="2003" name="Nature">
        <title>The genome sequence of Bacillus anthracis Ames and comparison to closely related bacteria.</title>
        <authorList>
            <person name="Read T.D."/>
            <person name="Peterson S.N."/>
            <person name="Tourasse N."/>
            <person name="Baillie L.W."/>
            <person name="Paulsen I.T."/>
            <person name="Nelson K.E."/>
            <person name="Tettelin H."/>
            <person name="Fouts D.E."/>
            <person name="Eisen J.A."/>
            <person name="Gill S.R."/>
            <person name="Holtzapple E.K."/>
            <person name="Okstad O.A."/>
            <person name="Helgason E."/>
            <person name="Rilstone J."/>
            <person name="Wu M."/>
            <person name="Kolonay J.F."/>
            <person name="Beanan M.J."/>
            <person name="Dodson R.J."/>
            <person name="Brinkac L.M."/>
            <person name="Gwinn M."/>
            <person name="DeBoy R.T."/>
            <person name="Madpu R."/>
            <person name="Daugherty S.C."/>
            <person name="Durkin A.S."/>
            <person name="Haft D.H."/>
            <person name="Nelson W.C."/>
            <person name="Peterson J.D."/>
            <person name="Pop M."/>
            <person name="Khouri H.M."/>
            <person name="Radune D."/>
            <person name="Benton J.L."/>
            <person name="Mahamoud Y."/>
            <person name="Jiang L."/>
            <person name="Hance I.R."/>
            <person name="Weidman J.F."/>
            <person name="Berry K.J."/>
            <person name="Plaut R.D."/>
            <person name="Wolf A.M."/>
            <person name="Watkins K.L."/>
            <person name="Nierman W.C."/>
            <person name="Hazen A."/>
            <person name="Cline R."/>
            <person name="Redmond C."/>
            <person name="Thwaite J.E."/>
            <person name="White O."/>
            <person name="Salzberg S.L."/>
            <person name="Thomason B."/>
            <person name="Friedlander A.M."/>
            <person name="Koehler T.M."/>
            <person name="Hanna P.C."/>
            <person name="Kolsto A.B."/>
            <person name="Fraser C.M."/>
        </authorList>
    </citation>
    <scope>NUCLEOTIDE SEQUENCE [LARGE SCALE GENOMIC DNA]</scope>
    <source>
        <strain evidence="2">Ames / isolate Porton</strain>
    </source>
</reference>
<gene>
    <name evidence="1" type="ordered locus">BA_3293</name>
</gene>
<sequence length="41" mass="4875">MYFFMAKFSREEKVMVVRRYLDGNDGIKRLVKSVKVHPSVI</sequence>
<evidence type="ECO:0000313" key="2">
    <source>
        <dbReference type="Proteomes" id="UP000000427"/>
    </source>
</evidence>
<name>A0A0F7RGI3_BACAN</name>
<dbReference type="AlphaFoldDB" id="A0A0F7RGI3"/>
<dbReference type="EMBL" id="AE016879">
    <property type="protein sequence ID" value="AAP27071.1"/>
    <property type="molecule type" value="Genomic_DNA"/>
</dbReference>
<accession>A0A0F7RGI3</accession>
<evidence type="ECO:0000313" key="1">
    <source>
        <dbReference type="EMBL" id="AAP27071.1"/>
    </source>
</evidence>
<protein>
    <submittedName>
        <fullName evidence="1">Uncharacterized protein</fullName>
    </submittedName>
</protein>
<proteinExistence type="predicted"/>
<dbReference type="Proteomes" id="UP000000427">
    <property type="component" value="Chromosome"/>
</dbReference>